<protein>
    <recommendedName>
        <fullName evidence="1">SnoaL-like domain-containing protein</fullName>
    </recommendedName>
</protein>
<dbReference type="SUPFAM" id="SSF54427">
    <property type="entry name" value="NTF2-like"/>
    <property type="match status" value="1"/>
</dbReference>
<dbReference type="Pfam" id="PF12680">
    <property type="entry name" value="SnoaL_2"/>
    <property type="match status" value="1"/>
</dbReference>
<dbReference type="Proteomes" id="UP000028488">
    <property type="component" value="Chromosome"/>
</dbReference>
<gene>
    <name evidence="2" type="ORF">EP51_13685</name>
</gene>
<proteinExistence type="predicted"/>
<sequence length="133" mass="14632">MTTPEQNIDLADNFAKVFSTGDVEQILDTLHPDATYWVSGRIDGMSGSYDKEGLGALLGGVTSVYENGALEITPTSAIAQGDKVAVEATSYAKLKNGKVYQNAYHFLFEFRDGKILSVKEYMDTQHAYDIFYA</sequence>
<dbReference type="eggNOG" id="COG3631">
    <property type="taxonomic scope" value="Bacteria"/>
</dbReference>
<dbReference type="PANTHER" id="PTHR41252">
    <property type="entry name" value="BLR2505 PROTEIN"/>
    <property type="match status" value="1"/>
</dbReference>
<evidence type="ECO:0000313" key="2">
    <source>
        <dbReference type="EMBL" id="AII05617.1"/>
    </source>
</evidence>
<dbReference type="InterPro" id="IPR037401">
    <property type="entry name" value="SnoaL-like"/>
</dbReference>
<organism evidence="2 3">
    <name type="scientific">Rhodococcus opacus</name>
    <name type="common">Nocardia opaca</name>
    <dbReference type="NCBI Taxonomy" id="37919"/>
    <lineage>
        <taxon>Bacteria</taxon>
        <taxon>Bacillati</taxon>
        <taxon>Actinomycetota</taxon>
        <taxon>Actinomycetes</taxon>
        <taxon>Mycobacteriales</taxon>
        <taxon>Nocardiaceae</taxon>
        <taxon>Rhodococcus</taxon>
    </lineage>
</organism>
<dbReference type="RefSeq" id="WP_128639567.1">
    <property type="nucleotide sequence ID" value="NZ_CP008947.1"/>
</dbReference>
<dbReference type="Gene3D" id="3.10.450.50">
    <property type="match status" value="1"/>
</dbReference>
<dbReference type="EMBL" id="CP008947">
    <property type="protein sequence ID" value="AII05617.1"/>
    <property type="molecule type" value="Genomic_DNA"/>
</dbReference>
<accession>A0A076EK65</accession>
<feature type="domain" description="SnoaL-like" evidence="1">
    <location>
        <begin position="13"/>
        <end position="117"/>
    </location>
</feature>
<reference evidence="2 3" key="1">
    <citation type="submission" date="2014-07" db="EMBL/GenBank/DDBJ databases">
        <title>Genome Sequence of Rhodococcus opacus Strain R7, a Biodegrader of Mono- and Polycyclic Aromatic Hydrocarbons.</title>
        <authorList>
            <person name="Di Gennaro P."/>
            <person name="Zampolli J."/>
            <person name="Presti I."/>
            <person name="Cappelletti M."/>
            <person name="D'Ursi P."/>
            <person name="Orro A."/>
            <person name="Mezzelani A."/>
            <person name="Milanesi L."/>
        </authorList>
    </citation>
    <scope>NUCLEOTIDE SEQUENCE [LARGE SCALE GENOMIC DNA]</scope>
    <source>
        <strain evidence="2 3">R7</strain>
    </source>
</reference>
<dbReference type="AlphaFoldDB" id="A0A076EK65"/>
<dbReference type="PANTHER" id="PTHR41252:SF1">
    <property type="entry name" value="BLR2505 PROTEIN"/>
    <property type="match status" value="1"/>
</dbReference>
<evidence type="ECO:0000313" key="3">
    <source>
        <dbReference type="Proteomes" id="UP000028488"/>
    </source>
</evidence>
<dbReference type="InterPro" id="IPR032710">
    <property type="entry name" value="NTF2-like_dom_sf"/>
</dbReference>
<name>A0A076EK65_RHOOP</name>
<evidence type="ECO:0000259" key="1">
    <source>
        <dbReference type="Pfam" id="PF12680"/>
    </source>
</evidence>